<dbReference type="RefSeq" id="WP_285723670.1">
    <property type="nucleotide sequence ID" value="NZ_BSDD01000002.1"/>
</dbReference>
<evidence type="ECO:0000313" key="3">
    <source>
        <dbReference type="EMBL" id="GLH69655.1"/>
    </source>
</evidence>
<keyword evidence="1" id="KW-0472">Membrane</keyword>
<keyword evidence="1" id="KW-0812">Transmembrane</keyword>
<evidence type="ECO:0000256" key="1">
    <source>
        <dbReference type="SAM" id="Phobius"/>
    </source>
</evidence>
<sequence length="295" mass="30311">MPYAGESAALLTSACWALNSVCFTLAGRRVGSASVNLVRLLLAWVLLAGLHLVLFGSAFPLHAGGARLGWLALSGLIGFALGDAVLFEAFLLIGARLAMLLMTLSPVFSALLAWIWLKQDLGLLKLAAMAVTLAGIAWVVWGDGDREAHPHLLRGVLLGIGGALGQSVGLLFSLYGLSGGYSPVSANLIRVSAGLLALAAYFAFTRRLGPSLDGLRDRPAAGLIALGAATGPVLGVIFSLVAIARAPMGVAATLMSLAPVFLLPVAHWGFKEKVGVHAILGTALALAGAAALFFV</sequence>
<dbReference type="EMBL" id="BSDD01000002">
    <property type="protein sequence ID" value="GLH69655.1"/>
    <property type="molecule type" value="Genomic_DNA"/>
</dbReference>
<feature type="transmembrane region" description="Helical" evidence="1">
    <location>
        <begin position="42"/>
        <end position="61"/>
    </location>
</feature>
<evidence type="ECO:0000259" key="2">
    <source>
        <dbReference type="Pfam" id="PF00892"/>
    </source>
</evidence>
<feature type="transmembrane region" description="Helical" evidence="1">
    <location>
        <begin position="187"/>
        <end position="204"/>
    </location>
</feature>
<dbReference type="SUPFAM" id="SSF103481">
    <property type="entry name" value="Multidrug resistance efflux transporter EmrE"/>
    <property type="match status" value="2"/>
</dbReference>
<feature type="transmembrane region" description="Helical" evidence="1">
    <location>
        <begin position="153"/>
        <end position="175"/>
    </location>
</feature>
<dbReference type="Proteomes" id="UP001165089">
    <property type="component" value="Unassembled WGS sequence"/>
</dbReference>
<keyword evidence="4" id="KW-1185">Reference proteome</keyword>
<evidence type="ECO:0000313" key="4">
    <source>
        <dbReference type="Proteomes" id="UP001165089"/>
    </source>
</evidence>
<feature type="domain" description="EamA" evidence="2">
    <location>
        <begin position="5"/>
        <end position="140"/>
    </location>
</feature>
<proteinExistence type="predicted"/>
<keyword evidence="1" id="KW-1133">Transmembrane helix</keyword>
<dbReference type="Pfam" id="PF00892">
    <property type="entry name" value="EamA"/>
    <property type="match status" value="2"/>
</dbReference>
<feature type="domain" description="EamA" evidence="2">
    <location>
        <begin position="154"/>
        <end position="293"/>
    </location>
</feature>
<feature type="transmembrane region" description="Helical" evidence="1">
    <location>
        <begin position="68"/>
        <end position="87"/>
    </location>
</feature>
<organism evidence="3 4">
    <name type="scientific">Geothrix rubra</name>
    <dbReference type="NCBI Taxonomy" id="2927977"/>
    <lineage>
        <taxon>Bacteria</taxon>
        <taxon>Pseudomonadati</taxon>
        <taxon>Acidobacteriota</taxon>
        <taxon>Holophagae</taxon>
        <taxon>Holophagales</taxon>
        <taxon>Holophagaceae</taxon>
        <taxon>Geothrix</taxon>
    </lineage>
</organism>
<name>A0ABQ5Q4H0_9BACT</name>
<feature type="transmembrane region" description="Helical" evidence="1">
    <location>
        <begin position="276"/>
        <end position="294"/>
    </location>
</feature>
<feature type="transmembrane region" description="Helical" evidence="1">
    <location>
        <begin position="123"/>
        <end position="141"/>
    </location>
</feature>
<accession>A0ABQ5Q4H0</accession>
<dbReference type="PANTHER" id="PTHR22911">
    <property type="entry name" value="ACYL-MALONYL CONDENSING ENZYME-RELATED"/>
    <property type="match status" value="1"/>
</dbReference>
<dbReference type="PANTHER" id="PTHR22911:SF137">
    <property type="entry name" value="SOLUTE CARRIER FAMILY 35 MEMBER G2-RELATED"/>
    <property type="match status" value="1"/>
</dbReference>
<feature type="transmembrane region" description="Helical" evidence="1">
    <location>
        <begin position="224"/>
        <end position="243"/>
    </location>
</feature>
<feature type="transmembrane region" description="Helical" evidence="1">
    <location>
        <begin position="93"/>
        <end position="116"/>
    </location>
</feature>
<protein>
    <recommendedName>
        <fullName evidence="2">EamA domain-containing protein</fullName>
    </recommendedName>
</protein>
<reference evidence="3 4" key="1">
    <citation type="journal article" date="2023" name="Antonie Van Leeuwenhoek">
        <title>Mesoterricola silvestris gen. nov., sp. nov., Mesoterricola sediminis sp. nov., Geothrix oryzae sp. nov., Geothrix edaphica sp. nov., Geothrix rubra sp. nov., and Geothrix limicola sp. nov., six novel members of Acidobacteriota isolated from soils.</title>
        <authorList>
            <person name="Itoh H."/>
            <person name="Sugisawa Y."/>
            <person name="Mise K."/>
            <person name="Xu Z."/>
            <person name="Kuniyasu M."/>
            <person name="Ushijima N."/>
            <person name="Kawano K."/>
            <person name="Kobayashi E."/>
            <person name="Shiratori Y."/>
            <person name="Masuda Y."/>
            <person name="Senoo K."/>
        </authorList>
    </citation>
    <scope>NUCLEOTIDE SEQUENCE [LARGE SCALE GENOMIC DNA]</scope>
    <source>
        <strain evidence="3 4">Red803</strain>
    </source>
</reference>
<dbReference type="InterPro" id="IPR000620">
    <property type="entry name" value="EamA_dom"/>
</dbReference>
<comment type="caution">
    <text evidence="3">The sequence shown here is derived from an EMBL/GenBank/DDBJ whole genome shotgun (WGS) entry which is preliminary data.</text>
</comment>
<gene>
    <name evidence="3" type="ORF">GETHPA_11880</name>
</gene>
<dbReference type="InterPro" id="IPR037185">
    <property type="entry name" value="EmrE-like"/>
</dbReference>
<feature type="transmembrane region" description="Helical" evidence="1">
    <location>
        <begin position="250"/>
        <end position="270"/>
    </location>
</feature>